<dbReference type="AlphaFoldDB" id="A0A512B679"/>
<comment type="similarity">
    <text evidence="1">Belongs to the isocitrate lyase/PEP mutase superfamily. PEP mutase family.</text>
</comment>
<dbReference type="InterPro" id="IPR039556">
    <property type="entry name" value="ICL/PEPM"/>
</dbReference>
<sequence length="291" mass="32081">MTNQLAATFRNLLQNRNYITGVGARDALEAKMIQRAGFDFVWSSGFCISASYGLPDASILSMKTFVEEALAIKEAINIPIIYDGDTGYGNAINVIYLTKILDEAGIAALCLEDKRFPKDTSLLAGGRQELLDAKEFAGKIRAAKDAQKSKDFTVIARTEALIAGMGQQEALDRAMLYTEAGADCIFIHSKSKTPDEIIQFVNAWTSPVPLVLVPTSYPDLTEDKIEELGKVKVIIYANQVLRAAIKASQEVLSEIKRSKGVKKIENTIATLDEVFDLQDIKSMKQNEKKYL</sequence>
<accession>A0A512B679</accession>
<evidence type="ECO:0000256" key="1">
    <source>
        <dbReference type="ARBA" id="ARBA00038455"/>
    </source>
</evidence>
<protein>
    <submittedName>
        <fullName evidence="2">Phosphoenolpyruvate phosphomutase</fullName>
    </submittedName>
</protein>
<evidence type="ECO:0000313" key="2">
    <source>
        <dbReference type="EMBL" id="GEO07460.1"/>
    </source>
</evidence>
<keyword evidence="2" id="KW-0670">Pyruvate</keyword>
<dbReference type="CDD" id="cd00377">
    <property type="entry name" value="ICL_PEPM"/>
    <property type="match status" value="1"/>
</dbReference>
<dbReference type="PANTHER" id="PTHR42905:SF7">
    <property type="entry name" value="PHOSPHOENOLPYRUVATE PHOSPHOMUTASE"/>
    <property type="match status" value="1"/>
</dbReference>
<dbReference type="OrthoDB" id="8629576at2"/>
<comment type="caution">
    <text evidence="2">The sequence shown here is derived from an EMBL/GenBank/DDBJ whole genome shotgun (WGS) entry which is preliminary data.</text>
</comment>
<dbReference type="RefSeq" id="WP_146905699.1">
    <property type="nucleotide sequence ID" value="NZ_BJYS01000065.1"/>
</dbReference>
<dbReference type="Pfam" id="PF13714">
    <property type="entry name" value="PEP_mutase"/>
    <property type="match status" value="1"/>
</dbReference>
<keyword evidence="3" id="KW-1185">Reference proteome</keyword>
<proteinExistence type="inferred from homology"/>
<dbReference type="SUPFAM" id="SSF51621">
    <property type="entry name" value="Phosphoenolpyruvate/pyruvate domain"/>
    <property type="match status" value="1"/>
</dbReference>
<dbReference type="EMBL" id="BJYS01000065">
    <property type="protein sequence ID" value="GEO07460.1"/>
    <property type="molecule type" value="Genomic_DNA"/>
</dbReference>
<dbReference type="Gene3D" id="3.20.20.60">
    <property type="entry name" value="Phosphoenolpyruvate-binding domains"/>
    <property type="match status" value="1"/>
</dbReference>
<evidence type="ECO:0000313" key="3">
    <source>
        <dbReference type="Proteomes" id="UP000321532"/>
    </source>
</evidence>
<organism evidence="2 3">
    <name type="scientific">Adhaeribacter aerolatus</name>
    <dbReference type="NCBI Taxonomy" id="670289"/>
    <lineage>
        <taxon>Bacteria</taxon>
        <taxon>Pseudomonadati</taxon>
        <taxon>Bacteroidota</taxon>
        <taxon>Cytophagia</taxon>
        <taxon>Cytophagales</taxon>
        <taxon>Hymenobacteraceae</taxon>
        <taxon>Adhaeribacter</taxon>
    </lineage>
</organism>
<dbReference type="InterPro" id="IPR015813">
    <property type="entry name" value="Pyrv/PenolPyrv_kinase-like_dom"/>
</dbReference>
<name>A0A512B679_9BACT</name>
<reference evidence="2 3" key="1">
    <citation type="submission" date="2019-07" db="EMBL/GenBank/DDBJ databases">
        <title>Whole genome shotgun sequence of Adhaeribacter aerolatus NBRC 106133.</title>
        <authorList>
            <person name="Hosoyama A."/>
            <person name="Uohara A."/>
            <person name="Ohji S."/>
            <person name="Ichikawa N."/>
        </authorList>
    </citation>
    <scope>NUCLEOTIDE SEQUENCE [LARGE SCALE GENOMIC DNA]</scope>
    <source>
        <strain evidence="2 3">NBRC 106133</strain>
    </source>
</reference>
<dbReference type="PANTHER" id="PTHR42905">
    <property type="entry name" value="PHOSPHOENOLPYRUVATE CARBOXYLASE"/>
    <property type="match status" value="1"/>
</dbReference>
<dbReference type="InterPro" id="IPR040442">
    <property type="entry name" value="Pyrv_kinase-like_dom_sf"/>
</dbReference>
<gene>
    <name evidence="2" type="primary">pepM</name>
    <name evidence="2" type="ORF">AAE02nite_51240</name>
</gene>
<dbReference type="GO" id="GO:0003824">
    <property type="term" value="F:catalytic activity"/>
    <property type="evidence" value="ECO:0007669"/>
    <property type="project" value="InterPro"/>
</dbReference>
<dbReference type="Proteomes" id="UP000321532">
    <property type="component" value="Unassembled WGS sequence"/>
</dbReference>